<gene>
    <name evidence="2" type="ORF">EV356DRAFT_441308</name>
</gene>
<feature type="domain" description="FAS1" evidence="1">
    <location>
        <begin position="264"/>
        <end position="436"/>
    </location>
</feature>
<evidence type="ECO:0000259" key="1">
    <source>
        <dbReference type="PROSITE" id="PS50213"/>
    </source>
</evidence>
<accession>A0A6A6HIS2</accession>
<dbReference type="SMART" id="SM00554">
    <property type="entry name" value="FAS1"/>
    <property type="match status" value="2"/>
</dbReference>
<dbReference type="EMBL" id="ML991778">
    <property type="protein sequence ID" value="KAF2237861.1"/>
    <property type="molecule type" value="Genomic_DNA"/>
</dbReference>
<organism evidence="2 3">
    <name type="scientific">Viridothelium virens</name>
    <name type="common">Speckled blister lichen</name>
    <name type="synonym">Trypethelium virens</name>
    <dbReference type="NCBI Taxonomy" id="1048519"/>
    <lineage>
        <taxon>Eukaryota</taxon>
        <taxon>Fungi</taxon>
        <taxon>Dikarya</taxon>
        <taxon>Ascomycota</taxon>
        <taxon>Pezizomycotina</taxon>
        <taxon>Dothideomycetes</taxon>
        <taxon>Dothideomycetes incertae sedis</taxon>
        <taxon>Trypetheliales</taxon>
        <taxon>Trypetheliaceae</taxon>
        <taxon>Viridothelium</taxon>
    </lineage>
</organism>
<keyword evidence="3" id="KW-1185">Reference proteome</keyword>
<dbReference type="PROSITE" id="PS50213">
    <property type="entry name" value="FAS1"/>
    <property type="match status" value="2"/>
</dbReference>
<dbReference type="InterPro" id="IPR050904">
    <property type="entry name" value="Adhesion/Biosynth-related"/>
</dbReference>
<evidence type="ECO:0000313" key="3">
    <source>
        <dbReference type="Proteomes" id="UP000800092"/>
    </source>
</evidence>
<evidence type="ECO:0000313" key="2">
    <source>
        <dbReference type="EMBL" id="KAF2237861.1"/>
    </source>
</evidence>
<feature type="domain" description="FAS1" evidence="1">
    <location>
        <begin position="131"/>
        <end position="271"/>
    </location>
</feature>
<dbReference type="PANTHER" id="PTHR10900:SF125">
    <property type="entry name" value="FAS1 DOMAIN-CONTAINING PROTEIN YLR001C"/>
    <property type="match status" value="1"/>
</dbReference>
<reference evidence="2" key="1">
    <citation type="journal article" date="2020" name="Stud. Mycol.">
        <title>101 Dothideomycetes genomes: a test case for predicting lifestyles and emergence of pathogens.</title>
        <authorList>
            <person name="Haridas S."/>
            <person name="Albert R."/>
            <person name="Binder M."/>
            <person name="Bloem J."/>
            <person name="Labutti K."/>
            <person name="Salamov A."/>
            <person name="Andreopoulos B."/>
            <person name="Baker S."/>
            <person name="Barry K."/>
            <person name="Bills G."/>
            <person name="Bluhm B."/>
            <person name="Cannon C."/>
            <person name="Castanera R."/>
            <person name="Culley D."/>
            <person name="Daum C."/>
            <person name="Ezra D."/>
            <person name="Gonzalez J."/>
            <person name="Henrissat B."/>
            <person name="Kuo A."/>
            <person name="Liang C."/>
            <person name="Lipzen A."/>
            <person name="Lutzoni F."/>
            <person name="Magnuson J."/>
            <person name="Mondo S."/>
            <person name="Nolan M."/>
            <person name="Ohm R."/>
            <person name="Pangilinan J."/>
            <person name="Park H.-J."/>
            <person name="Ramirez L."/>
            <person name="Alfaro M."/>
            <person name="Sun H."/>
            <person name="Tritt A."/>
            <person name="Yoshinaga Y."/>
            <person name="Zwiers L.-H."/>
            <person name="Turgeon B."/>
            <person name="Goodwin S."/>
            <person name="Spatafora J."/>
            <person name="Crous P."/>
            <person name="Grigoriev I."/>
        </authorList>
    </citation>
    <scope>NUCLEOTIDE SEQUENCE</scope>
    <source>
        <strain evidence="2">Tuck. ex Michener</strain>
    </source>
</reference>
<dbReference type="SUPFAM" id="SSF82153">
    <property type="entry name" value="FAS1 domain"/>
    <property type="match status" value="2"/>
</dbReference>
<dbReference type="Proteomes" id="UP000800092">
    <property type="component" value="Unassembled WGS sequence"/>
</dbReference>
<dbReference type="AlphaFoldDB" id="A0A6A6HIS2"/>
<dbReference type="InterPro" id="IPR036378">
    <property type="entry name" value="FAS1_dom_sf"/>
</dbReference>
<sequence>MRFTQLVPLAAVGTAFVLPDEQVLKDVAIETKSKAKSFYESIPSRSDVLGSLRDAAGEVAELNKDAFDQAFDHVAESGEAAYETIHQVGYDAEAWLQSTKNSFDDTVLEEAPVQIKDALYDRPHHPHQKPNKTVYELIAESKYTTKLAKLINDNEDLVELLNGTSANFTVFAPTDRAFAKIPEGAPEPSPEQIAALLSYHVSPSFYPAGRVLKTHTIPTLLNSSSLGSSPLPQRLSINVGLRGLTVNFYSRIVAIDVFGTNGVIHAVDSLIIPPPRVITIIDLLPGEFSTLELGLGKTGLLEKLNTTDHPGGTLFAPSNGAFQRLGPRINAFLFSRPGLKYLEALLKYHVAPGNTLYSDAYYKADEDEEESVDEKSGYFHLDLPTMLEDGDETRSLAVDVARYGPFITIKVNAFSRVVVQDGIARDGVIQVVGNVLIPPKKISGSEGVQYQEWTYDEELTVEDLKERLAPFVEETYGDERWDL</sequence>
<dbReference type="Gene3D" id="2.30.180.10">
    <property type="entry name" value="FAS1 domain"/>
    <property type="match status" value="2"/>
</dbReference>
<proteinExistence type="predicted"/>
<dbReference type="PANTHER" id="PTHR10900">
    <property type="entry name" value="PERIOSTIN-RELATED"/>
    <property type="match status" value="1"/>
</dbReference>
<dbReference type="InterPro" id="IPR000782">
    <property type="entry name" value="FAS1_domain"/>
</dbReference>
<name>A0A6A6HIS2_VIRVR</name>
<protein>
    <submittedName>
        <fullName evidence="2">FAS1 domain-containing protein</fullName>
    </submittedName>
</protein>
<dbReference type="OrthoDB" id="7700931at2759"/>
<dbReference type="Pfam" id="PF02469">
    <property type="entry name" value="Fasciclin"/>
    <property type="match status" value="2"/>
</dbReference>